<name>A0A448YN16_BRENA</name>
<keyword evidence="8" id="KW-1185">Reference proteome</keyword>
<dbReference type="Pfam" id="PF12329">
    <property type="entry name" value="TMF_DNA_bd"/>
    <property type="match status" value="1"/>
</dbReference>
<accession>A0A448YN16</accession>
<dbReference type="GO" id="GO:0005783">
    <property type="term" value="C:endoplasmic reticulum"/>
    <property type="evidence" value="ECO:0007669"/>
    <property type="project" value="TreeGrafter"/>
</dbReference>
<evidence type="ECO:0000259" key="6">
    <source>
        <dbReference type="Pfam" id="PF12325"/>
    </source>
</evidence>
<evidence type="ECO:0000256" key="3">
    <source>
        <dbReference type="ARBA" id="ARBA00023054"/>
    </source>
</evidence>
<dbReference type="InterPro" id="IPR022091">
    <property type="entry name" value="TMF_TATA-bd"/>
</dbReference>
<dbReference type="EMBL" id="CAACVR010000023">
    <property type="protein sequence ID" value="VEU22322.1"/>
    <property type="molecule type" value="Genomic_DNA"/>
</dbReference>
<reference evidence="7 8" key="1">
    <citation type="submission" date="2018-12" db="EMBL/GenBank/DDBJ databases">
        <authorList>
            <person name="Tiukova I."/>
            <person name="Dainat J."/>
        </authorList>
    </citation>
    <scope>NUCLEOTIDE SEQUENCE [LARGE SCALE GENOMIC DNA]</scope>
</reference>
<dbReference type="PANTHER" id="PTHR46515">
    <property type="entry name" value="TATA ELEMENT MODULATORY FACTOR TMF1"/>
    <property type="match status" value="1"/>
</dbReference>
<feature type="region of interest" description="Disordered" evidence="5">
    <location>
        <begin position="1"/>
        <end position="142"/>
    </location>
</feature>
<feature type="compositionally biased region" description="Basic and acidic residues" evidence="5">
    <location>
        <begin position="1"/>
        <end position="35"/>
    </location>
</feature>
<comment type="subcellular location">
    <subcellularLocation>
        <location evidence="1">Golgi apparatus</location>
    </subcellularLocation>
</comment>
<protein>
    <submittedName>
        <fullName evidence="7">DEKNAAC103703</fullName>
    </submittedName>
</protein>
<evidence type="ECO:0000313" key="7">
    <source>
        <dbReference type="EMBL" id="VEU22322.1"/>
    </source>
</evidence>
<feature type="domain" description="TATA element modulatory factor 1 TATA binding" evidence="6">
    <location>
        <begin position="596"/>
        <end position="707"/>
    </location>
</feature>
<dbReference type="GO" id="GO:0005794">
    <property type="term" value="C:Golgi apparatus"/>
    <property type="evidence" value="ECO:0007669"/>
    <property type="project" value="UniProtKB-SubCell"/>
</dbReference>
<evidence type="ECO:0000256" key="5">
    <source>
        <dbReference type="SAM" id="MobiDB-lite"/>
    </source>
</evidence>
<feature type="coiled-coil region" evidence="4">
    <location>
        <begin position="434"/>
        <end position="479"/>
    </location>
</feature>
<gene>
    <name evidence="7" type="ORF">BRENAR_LOCUS3053</name>
</gene>
<dbReference type="InterPro" id="IPR022092">
    <property type="entry name" value="TMF_DNA-bd"/>
</dbReference>
<evidence type="ECO:0000256" key="4">
    <source>
        <dbReference type="SAM" id="Coils"/>
    </source>
</evidence>
<dbReference type="Pfam" id="PF12325">
    <property type="entry name" value="TMF_TATA_bd"/>
    <property type="match status" value="1"/>
</dbReference>
<dbReference type="Proteomes" id="UP000290900">
    <property type="component" value="Unassembled WGS sequence"/>
</dbReference>
<evidence type="ECO:0000256" key="2">
    <source>
        <dbReference type="ARBA" id="ARBA00023034"/>
    </source>
</evidence>
<keyword evidence="2" id="KW-0333">Golgi apparatus</keyword>
<sequence>MNGKADDEIDEKGVGDTKADSADNKKGVSDVKVDTENVGQAVSDTKTVVENKPATDSNSTPNVSTSEKDSSTPTPRPKRLTLQERLELAARKGASAARKHRKREDRENSPLSSDSSTRPSTPPSTMDVVLREPESEGFRIPDNYRELTKEQLVILVEKSKTHCEAKSGEDIPEQIKDLEKKLEQKQKLVDQLRDEGTKLSAKEVSLLQTIKKMRQREIDGDKELEEAGKDIKKLEDKMRGITDKNKQLEDEISVLKKLKGQLDKSAKDLQDERKNSDNAQKKLKRLEAEYDEFERKKSAEVKQLRSKLNDETANYNRAIKDSEEEVKRIEEKMEALRNESERRNVSGLKKIDTTGTGSPVDLLQTQYSQAQENWKMIESSYQKRLADMERNLNLFKQRDVGYSEKMKSLSTDLRERTGEVDELLDTENGLRQMLANSQKQLSRVKSDLDTMTQNYSTLQNDYELEKVEFEGKLKNLMEEKTRLGETLKLRTEAISDDSNTSFTPAFYLNDLNTSGNSVGFSHDQKRRSSSTNIYIGESATTPKLSASQSSFKVQPTGPTLQEMSVLDSSGMFSHDDGSGTSTVDALEPGESSMSNAGAAASNIQLVSRLSSRVRRLELELLSLREDNADLSKLRTEASNEIVKLMKQSEQAGQFERKAAEADEKITEINQKYEATLELLGEKSERCSELEADVDDLKDLLRQQVQQMVEMQGKIDER</sequence>
<proteinExistence type="predicted"/>
<feature type="coiled-coil region" evidence="4">
    <location>
        <begin position="606"/>
        <end position="713"/>
    </location>
</feature>
<dbReference type="OrthoDB" id="74178at2759"/>
<feature type="compositionally biased region" description="Basic and acidic residues" evidence="5">
    <location>
        <begin position="129"/>
        <end position="142"/>
    </location>
</feature>
<feature type="compositionally biased region" description="Polar residues" evidence="5">
    <location>
        <begin position="37"/>
        <end position="65"/>
    </location>
</feature>
<dbReference type="FunCoup" id="A0A448YN16">
    <property type="interactions" value="516"/>
</dbReference>
<keyword evidence="3 4" id="KW-0175">Coiled coil</keyword>
<feature type="region of interest" description="Disordered" evidence="5">
    <location>
        <begin position="261"/>
        <end position="281"/>
    </location>
</feature>
<evidence type="ECO:0000256" key="1">
    <source>
        <dbReference type="ARBA" id="ARBA00004555"/>
    </source>
</evidence>
<dbReference type="AlphaFoldDB" id="A0A448YN16"/>
<dbReference type="InterPro" id="IPR052602">
    <property type="entry name" value="Growth_transcription_reg"/>
</dbReference>
<dbReference type="InParanoid" id="A0A448YN16"/>
<feature type="compositionally biased region" description="Basic and acidic residues" evidence="5">
    <location>
        <begin position="81"/>
        <end position="90"/>
    </location>
</feature>
<feature type="compositionally biased region" description="Low complexity" evidence="5">
    <location>
        <begin position="109"/>
        <end position="125"/>
    </location>
</feature>
<organism evidence="7 8">
    <name type="scientific">Brettanomyces naardenensis</name>
    <name type="common">Yeast</name>
    <dbReference type="NCBI Taxonomy" id="13370"/>
    <lineage>
        <taxon>Eukaryota</taxon>
        <taxon>Fungi</taxon>
        <taxon>Dikarya</taxon>
        <taxon>Ascomycota</taxon>
        <taxon>Saccharomycotina</taxon>
        <taxon>Pichiomycetes</taxon>
        <taxon>Pichiales</taxon>
        <taxon>Pichiaceae</taxon>
        <taxon>Brettanomyces</taxon>
    </lineage>
</organism>
<dbReference type="PANTHER" id="PTHR46515:SF1">
    <property type="entry name" value="TATA ELEMENT MODULATORY FACTOR"/>
    <property type="match status" value="1"/>
</dbReference>
<evidence type="ECO:0000313" key="8">
    <source>
        <dbReference type="Proteomes" id="UP000290900"/>
    </source>
</evidence>